<evidence type="ECO:0000259" key="6">
    <source>
        <dbReference type="PROSITE" id="PS50850"/>
    </source>
</evidence>
<organism evidence="7 8">
    <name type="scientific">Streptomyces camelliae</name>
    <dbReference type="NCBI Taxonomy" id="3004093"/>
    <lineage>
        <taxon>Bacteria</taxon>
        <taxon>Bacillati</taxon>
        <taxon>Actinomycetota</taxon>
        <taxon>Actinomycetes</taxon>
        <taxon>Kitasatosporales</taxon>
        <taxon>Streptomycetaceae</taxon>
        <taxon>Streptomyces</taxon>
    </lineage>
</organism>
<proteinExistence type="predicted"/>
<name>A0ABY7P3M2_9ACTN</name>
<feature type="transmembrane region" description="Helical" evidence="5">
    <location>
        <begin position="219"/>
        <end position="246"/>
    </location>
</feature>
<feature type="domain" description="Major facilitator superfamily (MFS) profile" evidence="6">
    <location>
        <begin position="218"/>
        <end position="408"/>
    </location>
</feature>
<dbReference type="RefSeq" id="WP_270082746.1">
    <property type="nucleotide sequence ID" value="NZ_CP115300.1"/>
</dbReference>
<dbReference type="Pfam" id="PF07690">
    <property type="entry name" value="MFS_1"/>
    <property type="match status" value="1"/>
</dbReference>
<dbReference type="InterPro" id="IPR036259">
    <property type="entry name" value="MFS_trans_sf"/>
</dbReference>
<feature type="transmembrane region" description="Helical" evidence="5">
    <location>
        <begin position="370"/>
        <end position="391"/>
    </location>
</feature>
<dbReference type="SUPFAM" id="SSF103473">
    <property type="entry name" value="MFS general substrate transporter"/>
    <property type="match status" value="2"/>
</dbReference>
<evidence type="ECO:0000256" key="3">
    <source>
        <dbReference type="ARBA" id="ARBA00022989"/>
    </source>
</evidence>
<keyword evidence="3 5" id="KW-1133">Transmembrane helix</keyword>
<feature type="transmembrane region" description="Helical" evidence="5">
    <location>
        <begin position="83"/>
        <end position="103"/>
    </location>
</feature>
<comment type="subcellular location">
    <subcellularLocation>
        <location evidence="1">Cell membrane</location>
        <topology evidence="1">Multi-pass membrane protein</topology>
    </subcellularLocation>
</comment>
<reference evidence="7 8" key="1">
    <citation type="submission" date="2022-12" db="EMBL/GenBank/DDBJ databases">
        <authorList>
            <person name="Mo P."/>
        </authorList>
    </citation>
    <scope>NUCLEOTIDE SEQUENCE [LARGE SCALE GENOMIC DNA]</scope>
    <source>
        <strain evidence="7 8">HUAS 2-6</strain>
    </source>
</reference>
<feature type="transmembrane region" description="Helical" evidence="5">
    <location>
        <begin position="21"/>
        <end position="43"/>
    </location>
</feature>
<keyword evidence="8" id="KW-1185">Reference proteome</keyword>
<evidence type="ECO:0000256" key="4">
    <source>
        <dbReference type="ARBA" id="ARBA00023136"/>
    </source>
</evidence>
<protein>
    <submittedName>
        <fullName evidence="7">MFS transporter</fullName>
    </submittedName>
</protein>
<feature type="transmembrane region" description="Helical" evidence="5">
    <location>
        <begin position="252"/>
        <end position="272"/>
    </location>
</feature>
<evidence type="ECO:0000256" key="5">
    <source>
        <dbReference type="SAM" id="Phobius"/>
    </source>
</evidence>
<dbReference type="Proteomes" id="UP001212326">
    <property type="component" value="Chromosome"/>
</dbReference>
<gene>
    <name evidence="7" type="ORF">O1G22_20945</name>
</gene>
<dbReference type="PROSITE" id="PS50850">
    <property type="entry name" value="MFS"/>
    <property type="match status" value="1"/>
</dbReference>
<evidence type="ECO:0000313" key="7">
    <source>
        <dbReference type="EMBL" id="WBO65124.1"/>
    </source>
</evidence>
<dbReference type="InterPro" id="IPR011701">
    <property type="entry name" value="MFS"/>
</dbReference>
<feature type="transmembrane region" description="Helical" evidence="5">
    <location>
        <begin position="49"/>
        <end position="71"/>
    </location>
</feature>
<accession>A0ABY7P3M2</accession>
<feature type="transmembrane region" description="Helical" evidence="5">
    <location>
        <begin position="179"/>
        <end position="199"/>
    </location>
</feature>
<dbReference type="InterPro" id="IPR020846">
    <property type="entry name" value="MFS_dom"/>
</dbReference>
<evidence type="ECO:0000256" key="2">
    <source>
        <dbReference type="ARBA" id="ARBA00022692"/>
    </source>
</evidence>
<dbReference type="Gene3D" id="1.20.1250.20">
    <property type="entry name" value="MFS general substrate transporter like domains"/>
    <property type="match status" value="2"/>
</dbReference>
<keyword evidence="2 5" id="KW-0812">Transmembrane</keyword>
<evidence type="ECO:0000256" key="1">
    <source>
        <dbReference type="ARBA" id="ARBA00004651"/>
    </source>
</evidence>
<sequence>MQLRTPSYVDVLRTPHATRTFGAALVGRLCYGITPLSLMLALTGSGRSYAVAGGAEALFAAGATLLAPLRARLIDRHGLRRALLPMALVFALLLAMLGATTWWHGVSVALIIGVAGAAGSCAPPLGPTMRALWNELIPESPDLLRRAFSLDTVAEEVLFLAGPLLAGLVATVAVPSAGLLLSATLVACGTTALVTSPVVRSATHNAKERGEAGRVGRAIVQPVLAALGIGLCLGTVSLLMVAFARFHHQGAAVAWCSAALSAGSALGGLAYGAVNWKLSSRKQLPILVAGPAIGIGLAGLSPNLVVLALMALCTGVCISPGLSAAYLVANQSAAPQARVRAGTWVNTAVNAGNTTGAATIGFAISNLPLHTSFALAAAPALVLAGAAFLFVRGKEKTIVQEDSSVARA</sequence>
<dbReference type="EMBL" id="CP115300">
    <property type="protein sequence ID" value="WBO65124.1"/>
    <property type="molecule type" value="Genomic_DNA"/>
</dbReference>
<feature type="transmembrane region" description="Helical" evidence="5">
    <location>
        <begin position="307"/>
        <end position="329"/>
    </location>
</feature>
<evidence type="ECO:0000313" key="8">
    <source>
        <dbReference type="Proteomes" id="UP001212326"/>
    </source>
</evidence>
<dbReference type="PANTHER" id="PTHR23542">
    <property type="match status" value="1"/>
</dbReference>
<feature type="transmembrane region" description="Helical" evidence="5">
    <location>
        <begin position="341"/>
        <end position="364"/>
    </location>
</feature>
<keyword evidence="4 5" id="KW-0472">Membrane</keyword>
<feature type="transmembrane region" description="Helical" evidence="5">
    <location>
        <begin position="284"/>
        <end position="301"/>
    </location>
</feature>
<dbReference type="PANTHER" id="PTHR23542:SF1">
    <property type="entry name" value="MAJOR FACILITATOR SUPERFAMILY (MFS) PROFILE DOMAIN-CONTAINING PROTEIN"/>
    <property type="match status" value="1"/>
</dbReference>